<evidence type="ECO:0000256" key="5">
    <source>
        <dbReference type="ARBA" id="ARBA00022989"/>
    </source>
</evidence>
<keyword evidence="4 7" id="KW-0812">Transmembrane</keyword>
<dbReference type="CDD" id="cd06261">
    <property type="entry name" value="TM_PBP2"/>
    <property type="match status" value="1"/>
</dbReference>
<keyword evidence="5 7" id="KW-1133">Transmembrane helix</keyword>
<comment type="caution">
    <text evidence="9">The sequence shown here is derived from an EMBL/GenBank/DDBJ whole genome shotgun (WGS) entry which is preliminary data.</text>
</comment>
<dbReference type="RefSeq" id="WP_240483304.1">
    <property type="nucleotide sequence ID" value="NZ_JBIRWE010000008.1"/>
</dbReference>
<accession>A0ABW7UUR1</accession>
<dbReference type="InterPro" id="IPR050809">
    <property type="entry name" value="UgpAE/MalFG_permease"/>
</dbReference>
<dbReference type="InterPro" id="IPR000515">
    <property type="entry name" value="MetI-like"/>
</dbReference>
<evidence type="ECO:0000259" key="8">
    <source>
        <dbReference type="PROSITE" id="PS50928"/>
    </source>
</evidence>
<evidence type="ECO:0000256" key="2">
    <source>
        <dbReference type="ARBA" id="ARBA00022448"/>
    </source>
</evidence>
<keyword evidence="2 7" id="KW-0813">Transport</keyword>
<evidence type="ECO:0000256" key="7">
    <source>
        <dbReference type="RuleBase" id="RU363032"/>
    </source>
</evidence>
<dbReference type="PROSITE" id="PS50928">
    <property type="entry name" value="ABC_TM1"/>
    <property type="match status" value="1"/>
</dbReference>
<evidence type="ECO:0000256" key="3">
    <source>
        <dbReference type="ARBA" id="ARBA00022475"/>
    </source>
</evidence>
<sequence>MTHLARLRRDRALVLLMAPGIAYFLVFHYVAMFANVIAFKEYVPFVGVGGSAWVGLDNFQALLGDAGFWAAALNTVLLSLLQIVFFFPLPVALAMLLYSVTRGSVRKFVQSVVYLPHFVSWVIVVALFQQVLGGAGLLNGLFGDGNAHLIDVIGNPDAFKPLMVVELVWKDCGWGTIIILAALHNVDDGLYEAAAIDGAGPWRRFWHVTLPSIRAVLVLLLILRLGDVLTVGFEQILLQRDAFGADAAEVIDTFVYYQGIVQGNWGFAAAAALFKGLVGAVLVFSANKIAHRLGEQGVYR</sequence>
<evidence type="ECO:0000313" key="10">
    <source>
        <dbReference type="Proteomes" id="UP001611548"/>
    </source>
</evidence>
<dbReference type="Pfam" id="PF00528">
    <property type="entry name" value="BPD_transp_1"/>
    <property type="match status" value="1"/>
</dbReference>
<protein>
    <submittedName>
        <fullName evidence="9">ABC transporter permease</fullName>
    </submittedName>
</protein>
<feature type="transmembrane region" description="Helical" evidence="7">
    <location>
        <begin position="68"/>
        <end position="98"/>
    </location>
</feature>
<feature type="transmembrane region" description="Helical" evidence="7">
    <location>
        <begin position="118"/>
        <end position="138"/>
    </location>
</feature>
<comment type="similarity">
    <text evidence="7">Belongs to the binding-protein-dependent transport system permease family.</text>
</comment>
<dbReference type="EMBL" id="JBIRWE010000008">
    <property type="protein sequence ID" value="MFI1966337.1"/>
    <property type="molecule type" value="Genomic_DNA"/>
</dbReference>
<dbReference type="InterPro" id="IPR035906">
    <property type="entry name" value="MetI-like_sf"/>
</dbReference>
<evidence type="ECO:0000256" key="6">
    <source>
        <dbReference type="ARBA" id="ARBA00023136"/>
    </source>
</evidence>
<feature type="domain" description="ABC transmembrane type-1" evidence="8">
    <location>
        <begin position="72"/>
        <end position="286"/>
    </location>
</feature>
<dbReference type="Gene3D" id="1.10.3720.10">
    <property type="entry name" value="MetI-like"/>
    <property type="match status" value="1"/>
</dbReference>
<keyword evidence="6 7" id="KW-0472">Membrane</keyword>
<dbReference type="PANTHER" id="PTHR43227:SF11">
    <property type="entry name" value="BLL4140 PROTEIN"/>
    <property type="match status" value="1"/>
</dbReference>
<keyword evidence="10" id="KW-1185">Reference proteome</keyword>
<reference evidence="9 10" key="1">
    <citation type="submission" date="2024-10" db="EMBL/GenBank/DDBJ databases">
        <title>The Natural Products Discovery Center: Release of the First 8490 Sequenced Strains for Exploring Actinobacteria Biosynthetic Diversity.</title>
        <authorList>
            <person name="Kalkreuter E."/>
            <person name="Kautsar S.A."/>
            <person name="Yang D."/>
            <person name="Bader C.D."/>
            <person name="Teijaro C.N."/>
            <person name="Fluegel L."/>
            <person name="Davis C.M."/>
            <person name="Simpson J.R."/>
            <person name="Lauterbach L."/>
            <person name="Steele A.D."/>
            <person name="Gui C."/>
            <person name="Meng S."/>
            <person name="Li G."/>
            <person name="Viehrig K."/>
            <person name="Ye F."/>
            <person name="Su P."/>
            <person name="Kiefer A.F."/>
            <person name="Nichols A."/>
            <person name="Cepeda A.J."/>
            <person name="Yan W."/>
            <person name="Fan B."/>
            <person name="Jiang Y."/>
            <person name="Adhikari A."/>
            <person name="Zheng C.-J."/>
            <person name="Schuster L."/>
            <person name="Cowan T.M."/>
            <person name="Smanski M.J."/>
            <person name="Chevrette M.G."/>
            <person name="De Carvalho L.P.S."/>
            <person name="Shen B."/>
        </authorList>
    </citation>
    <scope>NUCLEOTIDE SEQUENCE [LARGE SCALE GENOMIC DNA]</scope>
    <source>
        <strain evidence="9 10">NPDC020327</strain>
    </source>
</reference>
<evidence type="ECO:0000256" key="1">
    <source>
        <dbReference type="ARBA" id="ARBA00004651"/>
    </source>
</evidence>
<evidence type="ECO:0000313" key="9">
    <source>
        <dbReference type="EMBL" id="MFI1966337.1"/>
    </source>
</evidence>
<organism evidence="9 10">
    <name type="scientific">Streptomyces pathocidini</name>
    <dbReference type="NCBI Taxonomy" id="1650571"/>
    <lineage>
        <taxon>Bacteria</taxon>
        <taxon>Bacillati</taxon>
        <taxon>Actinomycetota</taxon>
        <taxon>Actinomycetes</taxon>
        <taxon>Kitasatosporales</taxon>
        <taxon>Streptomycetaceae</taxon>
        <taxon>Streptomyces</taxon>
    </lineage>
</organism>
<proteinExistence type="inferred from homology"/>
<dbReference type="Proteomes" id="UP001611548">
    <property type="component" value="Unassembled WGS sequence"/>
</dbReference>
<keyword evidence="3" id="KW-1003">Cell membrane</keyword>
<feature type="transmembrane region" description="Helical" evidence="7">
    <location>
        <begin position="265"/>
        <end position="284"/>
    </location>
</feature>
<name>A0ABW7UUR1_9ACTN</name>
<comment type="subcellular location">
    <subcellularLocation>
        <location evidence="1 7">Cell membrane</location>
        <topology evidence="1 7">Multi-pass membrane protein</topology>
    </subcellularLocation>
</comment>
<feature type="transmembrane region" description="Helical" evidence="7">
    <location>
        <begin position="12"/>
        <end position="31"/>
    </location>
</feature>
<dbReference type="PANTHER" id="PTHR43227">
    <property type="entry name" value="BLL4140 PROTEIN"/>
    <property type="match status" value="1"/>
</dbReference>
<evidence type="ECO:0000256" key="4">
    <source>
        <dbReference type="ARBA" id="ARBA00022692"/>
    </source>
</evidence>
<gene>
    <name evidence="9" type="ORF">ACH429_19890</name>
</gene>
<dbReference type="SUPFAM" id="SSF161098">
    <property type="entry name" value="MetI-like"/>
    <property type="match status" value="1"/>
</dbReference>